<organism evidence="1 2">
    <name type="scientific">Trichonephila inaurata madagascariensis</name>
    <dbReference type="NCBI Taxonomy" id="2747483"/>
    <lineage>
        <taxon>Eukaryota</taxon>
        <taxon>Metazoa</taxon>
        <taxon>Ecdysozoa</taxon>
        <taxon>Arthropoda</taxon>
        <taxon>Chelicerata</taxon>
        <taxon>Arachnida</taxon>
        <taxon>Araneae</taxon>
        <taxon>Araneomorphae</taxon>
        <taxon>Entelegynae</taxon>
        <taxon>Araneoidea</taxon>
        <taxon>Nephilidae</taxon>
        <taxon>Trichonephila</taxon>
        <taxon>Trichonephila inaurata</taxon>
    </lineage>
</organism>
<reference evidence="1" key="1">
    <citation type="submission" date="2020-08" db="EMBL/GenBank/DDBJ databases">
        <title>Multicomponent nature underlies the extraordinary mechanical properties of spider dragline silk.</title>
        <authorList>
            <person name="Kono N."/>
            <person name="Nakamura H."/>
            <person name="Mori M."/>
            <person name="Yoshida Y."/>
            <person name="Ohtoshi R."/>
            <person name="Malay A.D."/>
            <person name="Moran D.A.P."/>
            <person name="Tomita M."/>
            <person name="Numata K."/>
            <person name="Arakawa K."/>
        </authorList>
    </citation>
    <scope>NUCLEOTIDE SEQUENCE</scope>
</reference>
<dbReference type="Proteomes" id="UP000886998">
    <property type="component" value="Unassembled WGS sequence"/>
</dbReference>
<accession>A0A8X6YBF7</accession>
<protein>
    <submittedName>
        <fullName evidence="1">Uncharacterized protein</fullName>
    </submittedName>
</protein>
<evidence type="ECO:0000313" key="2">
    <source>
        <dbReference type="Proteomes" id="UP000886998"/>
    </source>
</evidence>
<dbReference type="EMBL" id="BMAV01017481">
    <property type="protein sequence ID" value="GFY69173.1"/>
    <property type="molecule type" value="Genomic_DNA"/>
</dbReference>
<name>A0A8X6YBF7_9ARAC</name>
<gene>
    <name evidence="1" type="ORF">TNIN_320351</name>
</gene>
<sequence>MLNVVVICKLFAFKMFLWTKRMKANAHAIFFVFLGYCAGMRKDAPAARNMCTLFGNSSDHALCCMQNHENILLPLRCCQLSLSDQPETILSSVAQLILSQSKLDGRFVL</sequence>
<evidence type="ECO:0000313" key="1">
    <source>
        <dbReference type="EMBL" id="GFY69173.1"/>
    </source>
</evidence>
<dbReference type="AlphaFoldDB" id="A0A8X6YBF7"/>
<comment type="caution">
    <text evidence="1">The sequence shown here is derived from an EMBL/GenBank/DDBJ whole genome shotgun (WGS) entry which is preliminary data.</text>
</comment>
<keyword evidence="2" id="KW-1185">Reference proteome</keyword>
<dbReference type="OrthoDB" id="10481490at2759"/>
<proteinExistence type="predicted"/>